<dbReference type="InterPro" id="IPR050498">
    <property type="entry name" value="Ycf3"/>
</dbReference>
<dbReference type="OrthoDB" id="181274at2"/>
<evidence type="ECO:0000256" key="1">
    <source>
        <dbReference type="ARBA" id="ARBA00022737"/>
    </source>
</evidence>
<dbReference type="EMBL" id="ABCK01000014">
    <property type="protein sequence ID" value="EDM26697.1"/>
    <property type="molecule type" value="Genomic_DNA"/>
</dbReference>
<dbReference type="PANTHER" id="PTHR44858">
    <property type="entry name" value="TETRATRICOPEPTIDE REPEAT PROTEIN 6"/>
    <property type="match status" value="1"/>
</dbReference>
<dbReference type="PROSITE" id="PS50005">
    <property type="entry name" value="TPR"/>
    <property type="match status" value="2"/>
</dbReference>
<dbReference type="Pfam" id="PF00515">
    <property type="entry name" value="TPR_1"/>
    <property type="match status" value="1"/>
</dbReference>
<reference evidence="4 5" key="1">
    <citation type="journal article" date="2010" name="J. Bacteriol.">
        <title>Genome sequence of Lentisphaera araneosa HTCC2155T, the type species of the order Lentisphaerales in the phylum Lentisphaerae.</title>
        <authorList>
            <person name="Thrash J.C."/>
            <person name="Cho J.C."/>
            <person name="Vergin K.L."/>
            <person name="Morris R.M."/>
            <person name="Giovannoni S.J."/>
        </authorList>
    </citation>
    <scope>NUCLEOTIDE SEQUENCE [LARGE SCALE GENOMIC DNA]</scope>
    <source>
        <strain evidence="4 5">HTCC2155</strain>
    </source>
</reference>
<dbReference type="SMART" id="SM00028">
    <property type="entry name" value="TPR"/>
    <property type="match status" value="4"/>
</dbReference>
<evidence type="ECO:0000313" key="5">
    <source>
        <dbReference type="Proteomes" id="UP000004947"/>
    </source>
</evidence>
<feature type="repeat" description="TPR" evidence="3">
    <location>
        <begin position="479"/>
        <end position="512"/>
    </location>
</feature>
<feature type="repeat" description="TPR" evidence="3">
    <location>
        <begin position="551"/>
        <end position="584"/>
    </location>
</feature>
<dbReference type="Pfam" id="PF13181">
    <property type="entry name" value="TPR_8"/>
    <property type="match status" value="1"/>
</dbReference>
<protein>
    <recommendedName>
        <fullName evidence="6">Tetratricopeptide repeat protein</fullName>
    </recommendedName>
</protein>
<evidence type="ECO:0000313" key="4">
    <source>
        <dbReference type="EMBL" id="EDM26697.1"/>
    </source>
</evidence>
<evidence type="ECO:0000256" key="3">
    <source>
        <dbReference type="PROSITE-ProRule" id="PRU00339"/>
    </source>
</evidence>
<dbReference type="GO" id="GO:0046813">
    <property type="term" value="P:receptor-mediated virion attachment to host cell"/>
    <property type="evidence" value="ECO:0007669"/>
    <property type="project" value="TreeGrafter"/>
</dbReference>
<dbReference type="Gene3D" id="1.25.40.10">
    <property type="entry name" value="Tetratricopeptide repeat domain"/>
    <property type="match status" value="2"/>
</dbReference>
<comment type="caution">
    <text evidence="4">The sequence shown here is derived from an EMBL/GenBank/DDBJ whole genome shotgun (WGS) entry which is preliminary data.</text>
</comment>
<keyword evidence="1" id="KW-0677">Repeat</keyword>
<evidence type="ECO:0000256" key="2">
    <source>
        <dbReference type="ARBA" id="ARBA00022803"/>
    </source>
</evidence>
<dbReference type="SUPFAM" id="SSF48452">
    <property type="entry name" value="TPR-like"/>
    <property type="match status" value="2"/>
</dbReference>
<keyword evidence="2 3" id="KW-0802">TPR repeat</keyword>
<name>A6DNN8_9BACT</name>
<organism evidence="4 5">
    <name type="scientific">Lentisphaera araneosa HTCC2155</name>
    <dbReference type="NCBI Taxonomy" id="313628"/>
    <lineage>
        <taxon>Bacteria</taxon>
        <taxon>Pseudomonadati</taxon>
        <taxon>Lentisphaerota</taxon>
        <taxon>Lentisphaeria</taxon>
        <taxon>Lentisphaerales</taxon>
        <taxon>Lentisphaeraceae</taxon>
        <taxon>Lentisphaera</taxon>
    </lineage>
</organism>
<proteinExistence type="predicted"/>
<evidence type="ECO:0008006" key="6">
    <source>
        <dbReference type="Google" id="ProtNLM"/>
    </source>
</evidence>
<dbReference type="Proteomes" id="UP000004947">
    <property type="component" value="Unassembled WGS sequence"/>
</dbReference>
<dbReference type="PROSITE" id="PS50293">
    <property type="entry name" value="TPR_REGION"/>
    <property type="match status" value="1"/>
</dbReference>
<accession>A6DNN8</accession>
<dbReference type="InterPro" id="IPR011990">
    <property type="entry name" value="TPR-like_helical_dom_sf"/>
</dbReference>
<dbReference type="GO" id="GO:0009279">
    <property type="term" value="C:cell outer membrane"/>
    <property type="evidence" value="ECO:0007669"/>
    <property type="project" value="TreeGrafter"/>
</dbReference>
<dbReference type="InterPro" id="IPR019734">
    <property type="entry name" value="TPR_rpt"/>
</dbReference>
<sequence>MRQDKPKENKEKLELKSGKVLELTTDKNNYHHRDHELNEALRFYFYSLLLDNKLEKAYDVLSKLISNRGYLSLYGSIGEEFINQKKEVLLYDFFKSSLDKEINLKIFYAYLESAKIAGKTQESLSYIDEILLNRELNPDQALNLKIERIEFLIAESKLDKAFKQVQEVHKVSLKGFDKELKKRITGQIIKNIISLVKIADKSTKETIKLALIDMLLTYDFTEVDSYYLRDLISVLIDNNKFVAAEKICLKQIKRELRQKNIYSSYEGRDYWMLVTEIYYKLKKHEDVKLLLDSVSYWGHKDLKDFLINENDAFAYMIADTFIKLGDHKTAKEIILFCLKTRFTSDRLYSALLSISKPKESLKYLDSIYKINRFEERPLIWKAKVLYNLKKYEEAEIIAQQAINIDPSDGETGRGDRMRVYSIMADIKEKLGDNDTATLFRDVMKAIRLAEEADQYFEMGMKKKAIAIYEKSLEFFTDAYCIQSRLAIRYASIGELKKAEKHYKKAYELMPSSFGRVESHCFGCEGIFDGKKAQGIAENTFSKMLSNDPQNPQLHYLLGYLKEEQGKFDDAVSYYREAVKIDPKYINSWKKIHSLADRTKIDDSELEIIILNLLELSPYDHSSGYDLNGIKNYKILWNKTSEIKTYINYVPPNKLYPLNASLTRLNKKEKTDRFFHHTSKSINDFTRKSTGAIIGDISIINSILNQLRDD</sequence>
<dbReference type="RefSeq" id="WP_007279476.1">
    <property type="nucleotide sequence ID" value="NZ_ABCK01000014.1"/>
</dbReference>
<dbReference type="STRING" id="313628.LNTAR_18660"/>
<dbReference type="PANTHER" id="PTHR44858:SF1">
    <property type="entry name" value="UDP-N-ACETYLGLUCOSAMINE--PEPTIDE N-ACETYLGLUCOSAMINYLTRANSFERASE SPINDLY-RELATED"/>
    <property type="match status" value="1"/>
</dbReference>
<gene>
    <name evidence="4" type="ORF">LNTAR_18660</name>
</gene>
<dbReference type="AlphaFoldDB" id="A6DNN8"/>
<dbReference type="eggNOG" id="COG0457">
    <property type="taxonomic scope" value="Bacteria"/>
</dbReference>
<keyword evidence="5" id="KW-1185">Reference proteome</keyword>